<accession>A0A1Q9DZ17</accession>
<evidence type="ECO:0000313" key="1">
    <source>
        <dbReference type="EMBL" id="OLQ00426.1"/>
    </source>
</evidence>
<comment type="caution">
    <text evidence="1">The sequence shown here is derived from an EMBL/GenBank/DDBJ whole genome shotgun (WGS) entry which is preliminary data.</text>
</comment>
<protein>
    <submittedName>
        <fullName evidence="1">Uncharacterized protein</fullName>
    </submittedName>
</protein>
<proteinExistence type="predicted"/>
<dbReference type="AlphaFoldDB" id="A0A1Q9DZ17"/>
<organism evidence="1 2">
    <name type="scientific">Symbiodinium microadriaticum</name>
    <name type="common">Dinoflagellate</name>
    <name type="synonym">Zooxanthella microadriatica</name>
    <dbReference type="NCBI Taxonomy" id="2951"/>
    <lineage>
        <taxon>Eukaryota</taxon>
        <taxon>Sar</taxon>
        <taxon>Alveolata</taxon>
        <taxon>Dinophyceae</taxon>
        <taxon>Suessiales</taxon>
        <taxon>Symbiodiniaceae</taxon>
        <taxon>Symbiodinium</taxon>
    </lineage>
</organism>
<name>A0A1Q9DZ17_SYMMI</name>
<gene>
    <name evidence="1" type="ORF">AK812_SmicGene16911</name>
</gene>
<evidence type="ECO:0000313" key="2">
    <source>
        <dbReference type="Proteomes" id="UP000186817"/>
    </source>
</evidence>
<dbReference type="Proteomes" id="UP000186817">
    <property type="component" value="Unassembled WGS sequence"/>
</dbReference>
<sequence length="103" mass="11257">MHPGIRNGVTERVSPVDMDAATEARRLVAKMGSDFLLEALLGLSKDTELQMVVVVSWEPRGPVQIAMIADGGYAFGSAVHCHFDWRLEGLWKKVSSISGQMAE</sequence>
<dbReference type="EMBL" id="LSRX01000328">
    <property type="protein sequence ID" value="OLQ00426.1"/>
    <property type="molecule type" value="Genomic_DNA"/>
</dbReference>
<keyword evidence="2" id="KW-1185">Reference proteome</keyword>
<reference evidence="1 2" key="1">
    <citation type="submission" date="2016-02" db="EMBL/GenBank/DDBJ databases">
        <title>Genome analysis of coral dinoflagellate symbionts highlights evolutionary adaptations to a symbiotic lifestyle.</title>
        <authorList>
            <person name="Aranda M."/>
            <person name="Li Y."/>
            <person name="Liew Y.J."/>
            <person name="Baumgarten S."/>
            <person name="Simakov O."/>
            <person name="Wilson M."/>
            <person name="Piel J."/>
            <person name="Ashoor H."/>
            <person name="Bougouffa S."/>
            <person name="Bajic V.B."/>
            <person name="Ryu T."/>
            <person name="Ravasi T."/>
            <person name="Bayer T."/>
            <person name="Micklem G."/>
            <person name="Kim H."/>
            <person name="Bhak J."/>
            <person name="Lajeunesse T.C."/>
            <person name="Voolstra C.R."/>
        </authorList>
    </citation>
    <scope>NUCLEOTIDE SEQUENCE [LARGE SCALE GENOMIC DNA]</scope>
    <source>
        <strain evidence="1 2">CCMP2467</strain>
    </source>
</reference>